<accession>A0A9X2KNS4</accession>
<gene>
    <name evidence="1" type="ORF">M9978_22195</name>
</gene>
<reference evidence="1" key="1">
    <citation type="submission" date="2022-05" db="EMBL/GenBank/DDBJ databases">
        <title>Sphingomonas sp. strain MG17 Genome sequencing and assembly.</title>
        <authorList>
            <person name="Kim I."/>
        </authorList>
    </citation>
    <scope>NUCLEOTIDE SEQUENCE</scope>
    <source>
        <strain evidence="1">MG17</strain>
    </source>
</reference>
<name>A0A9X2KNS4_9SPHN</name>
<protein>
    <submittedName>
        <fullName evidence="1">Uncharacterized protein</fullName>
    </submittedName>
</protein>
<dbReference type="EMBL" id="JAMLDX010000032">
    <property type="protein sequence ID" value="MCP3733122.1"/>
    <property type="molecule type" value="Genomic_DNA"/>
</dbReference>
<proteinExistence type="predicted"/>
<keyword evidence="2" id="KW-1185">Reference proteome</keyword>
<dbReference type="AlphaFoldDB" id="A0A9X2KNS4"/>
<evidence type="ECO:0000313" key="1">
    <source>
        <dbReference type="EMBL" id="MCP3733122.1"/>
    </source>
</evidence>
<comment type="caution">
    <text evidence="1">The sequence shown here is derived from an EMBL/GenBank/DDBJ whole genome shotgun (WGS) entry which is preliminary data.</text>
</comment>
<organism evidence="1 2">
    <name type="scientific">Sphingomonas tagetis</name>
    <dbReference type="NCBI Taxonomy" id="2949092"/>
    <lineage>
        <taxon>Bacteria</taxon>
        <taxon>Pseudomonadati</taxon>
        <taxon>Pseudomonadota</taxon>
        <taxon>Alphaproteobacteria</taxon>
        <taxon>Sphingomonadales</taxon>
        <taxon>Sphingomonadaceae</taxon>
        <taxon>Sphingomonas</taxon>
    </lineage>
</organism>
<sequence length="893" mass="99764">MFDPFAVWGLDTDNAPPAFDPKDRYKSREMPADARNLFAPTKADLLASDADRQAQLQGSLGQVVAPLAERVSYLGGWLVQVAHEPVALWWAAGKQGLHPGIVQALSRALEHDAARFSPSVRKGWRALLASFDDRSDAHGMEFYGLADIVKVEGWSPALIRRFAELRCPRIRVGRSWSRGAPPTHDSLGDILNLEIKYPASDVPLEVPPDLLATFMYELSHVLERTVALEIEARSAIYMLGPFTPASAPDGDDLSNVGDDLTGLFRLWIAILDRLVATEPERVRSELPRWSQHEDAVFVRTLIWAAGAPGLLSGKDAAQLVAQIGDEAFWEREHQRDLLHVLARRWPELPEPDRAALEARLLAGPPTYQGETAKMFKMRSAYYAMERLHWLQAAGCAFGFNFDAEMARMRALVPEWSPRVGEEADDSTEARTYSIGEDLGFTSLLGIAVDSIAQTALDQDHQRIDMRTIARPFRGLAQEKPVRALAALRQSPAKVSARLWEDFLLAEDRKPTSKRLVVAVACVLADLPDEGLAEILRSSATWVEKSQKNLARSAPDLEARIWQRLLHVMEVHPGKAGSGILLSSKEHDWVMEAINSPSGRLAQLAVHESSDGAPDGGPLPQIWLDRLAQLTEMADDIGRYAVVAALANVKYLNFRAPDWTVEHLLARRHGLGDDRSAFWSGLFRANSISVDLHRLLRADLLEAAREADGTRATTSPLAALLLRGWAVTPLRESGDAIGSDELRELILEMNQELRDWLLRTCRTWWDNADWKPRALEFLRDVWPRQRAIRNASSADAIANLMVGADDWFPQMFEAGRDLLEAMPGMASMWSYDSPRLLSLLERFPSEFVDFLLLVLPEDAGLWPYRIEAVLDPLEASSLGKDSRVQELRRRWAAR</sequence>
<evidence type="ECO:0000313" key="2">
    <source>
        <dbReference type="Proteomes" id="UP001139451"/>
    </source>
</evidence>
<dbReference type="Proteomes" id="UP001139451">
    <property type="component" value="Unassembled WGS sequence"/>
</dbReference>